<gene>
    <name evidence="2" type="ORF">FGG08_002064</name>
</gene>
<dbReference type="Proteomes" id="UP000698800">
    <property type="component" value="Unassembled WGS sequence"/>
</dbReference>
<proteinExistence type="predicted"/>
<keyword evidence="3" id="KW-1185">Reference proteome</keyword>
<evidence type="ECO:0000313" key="2">
    <source>
        <dbReference type="EMBL" id="KAH0543626.1"/>
    </source>
</evidence>
<feature type="domain" description="Carbohydrate kinase PfkB" evidence="1">
    <location>
        <begin position="222"/>
        <end position="362"/>
    </location>
</feature>
<dbReference type="OrthoDB" id="497927at2759"/>
<dbReference type="Pfam" id="PF00294">
    <property type="entry name" value="PfkB"/>
    <property type="match status" value="1"/>
</dbReference>
<reference evidence="2" key="1">
    <citation type="submission" date="2021-03" db="EMBL/GenBank/DDBJ databases">
        <title>Comparative genomics and phylogenomic investigation of the class Geoglossomycetes provide insights into ecological specialization and systematics.</title>
        <authorList>
            <person name="Melie T."/>
            <person name="Pirro S."/>
            <person name="Miller A.N."/>
            <person name="Quandt A."/>
        </authorList>
    </citation>
    <scope>NUCLEOTIDE SEQUENCE</scope>
    <source>
        <strain evidence="2">GBOQ0MN5Z8</strain>
    </source>
</reference>
<dbReference type="InterPro" id="IPR011611">
    <property type="entry name" value="PfkB_dom"/>
</dbReference>
<dbReference type="SUPFAM" id="SSF53613">
    <property type="entry name" value="Ribokinase-like"/>
    <property type="match status" value="1"/>
</dbReference>
<dbReference type="PANTHER" id="PTHR47098">
    <property type="entry name" value="PROTEIN MAK32"/>
    <property type="match status" value="1"/>
</dbReference>
<dbReference type="AlphaFoldDB" id="A0A9P8IFT2"/>
<dbReference type="PANTHER" id="PTHR47098:SF1">
    <property type="entry name" value="PFKB FAMILY CARBOHYDRATE KINASE SUPERFAMILY (AFU_ORTHOLOGUE AFUA_4G09500)"/>
    <property type="match status" value="1"/>
</dbReference>
<accession>A0A9P8IFT2</accession>
<dbReference type="InterPro" id="IPR029056">
    <property type="entry name" value="Ribokinase-like"/>
</dbReference>
<name>A0A9P8IFT2_9PEZI</name>
<dbReference type="EMBL" id="JAGHQL010000029">
    <property type="protein sequence ID" value="KAH0543626.1"/>
    <property type="molecule type" value="Genomic_DNA"/>
</dbReference>
<organism evidence="2 3">
    <name type="scientific">Glutinoglossum americanum</name>
    <dbReference type="NCBI Taxonomy" id="1670608"/>
    <lineage>
        <taxon>Eukaryota</taxon>
        <taxon>Fungi</taxon>
        <taxon>Dikarya</taxon>
        <taxon>Ascomycota</taxon>
        <taxon>Pezizomycotina</taxon>
        <taxon>Geoglossomycetes</taxon>
        <taxon>Geoglossales</taxon>
        <taxon>Geoglossaceae</taxon>
        <taxon>Glutinoglossum</taxon>
    </lineage>
</organism>
<protein>
    <recommendedName>
        <fullName evidence="1">Carbohydrate kinase PfkB domain-containing protein</fullName>
    </recommendedName>
</protein>
<evidence type="ECO:0000259" key="1">
    <source>
        <dbReference type="Pfam" id="PF00294"/>
    </source>
</evidence>
<dbReference type="Gene3D" id="3.40.1190.20">
    <property type="match status" value="1"/>
</dbReference>
<comment type="caution">
    <text evidence="2">The sequence shown here is derived from an EMBL/GenBank/DDBJ whole genome shotgun (WGS) entry which is preliminary data.</text>
</comment>
<sequence>MARALFYFLALVDKKTGWAIAHGWLVVLVHLEIIIDADAPSTSRDLPPLKSPPIPNILVLIIASYLYVFARRNRDAISNLGNAGALGARLFLAPPKSRLVGWMVRSGMDFPRAIEEDLLSWETTLLLCKDPEKLSTKGELKYSDNTFGPKKFRYLTEPLKIQPMHIKDTPLMASYAFHFLVSPDDAIKQIQELLSLRRSAALGKRPLLIWEPAPYSCHPENLSTCLQAAELVDVFSPNDIELAAFFGNQQSTPLDRETVEGLAHKCIDSGIGPLGLGTVVVRAGDEGCCVHSRAQKMPTWLPAYYQSSNKMSNAAAGKVVDPTGAGNAFLGAFAIGFHETKDTILAACYGTVGASFALEQIGMPKRQAVAGGEELWNGADVRSRLEEYMSRLAGEGEVLPT</sequence>
<evidence type="ECO:0000313" key="3">
    <source>
        <dbReference type="Proteomes" id="UP000698800"/>
    </source>
</evidence>